<evidence type="ECO:0000256" key="1">
    <source>
        <dbReference type="ARBA" id="ARBA00022734"/>
    </source>
</evidence>
<keyword evidence="1 3" id="KW-0430">Lectin</keyword>
<feature type="domain" description="Galectin" evidence="4">
    <location>
        <begin position="161"/>
        <end position="303"/>
    </location>
</feature>
<dbReference type="InterPro" id="IPR044156">
    <property type="entry name" value="Galectin-like"/>
</dbReference>
<evidence type="ECO:0000256" key="3">
    <source>
        <dbReference type="RuleBase" id="RU102079"/>
    </source>
</evidence>
<dbReference type="Pfam" id="PF00337">
    <property type="entry name" value="Gal-bind_lectin"/>
    <property type="match status" value="2"/>
</dbReference>
<reference evidence="5" key="1">
    <citation type="submission" date="2020-05" db="UniProtKB">
        <authorList>
            <consortium name="EnsemblMetazoa"/>
        </authorList>
    </citation>
    <scope>IDENTIFICATION</scope>
    <source>
        <strain evidence="5">USDA</strain>
    </source>
</reference>
<dbReference type="InterPro" id="IPR001079">
    <property type="entry name" value="Galectin_CRD"/>
</dbReference>
<evidence type="ECO:0000256" key="2">
    <source>
        <dbReference type="PROSITE-ProRule" id="PRU00182"/>
    </source>
</evidence>
<dbReference type="OrthoDB" id="6251307at2759"/>
<organism evidence="5 6">
    <name type="scientific">Stomoxys calcitrans</name>
    <name type="common">Stable fly</name>
    <name type="synonym">Conops calcitrans</name>
    <dbReference type="NCBI Taxonomy" id="35570"/>
    <lineage>
        <taxon>Eukaryota</taxon>
        <taxon>Metazoa</taxon>
        <taxon>Ecdysozoa</taxon>
        <taxon>Arthropoda</taxon>
        <taxon>Hexapoda</taxon>
        <taxon>Insecta</taxon>
        <taxon>Pterygota</taxon>
        <taxon>Neoptera</taxon>
        <taxon>Endopterygota</taxon>
        <taxon>Diptera</taxon>
        <taxon>Brachycera</taxon>
        <taxon>Muscomorpha</taxon>
        <taxon>Muscoidea</taxon>
        <taxon>Muscidae</taxon>
        <taxon>Stomoxys</taxon>
    </lineage>
</organism>
<keyword evidence="2" id="KW-0694">RNA-binding</keyword>
<dbReference type="PROSITE" id="PS50889">
    <property type="entry name" value="S4"/>
    <property type="match status" value="1"/>
</dbReference>
<dbReference type="InterPro" id="IPR013320">
    <property type="entry name" value="ConA-like_dom_sf"/>
</dbReference>
<dbReference type="SMART" id="SM00276">
    <property type="entry name" value="GLECT"/>
    <property type="match status" value="1"/>
</dbReference>
<name>A0A1I8PWN2_STOCA</name>
<dbReference type="VEuPathDB" id="VectorBase:SCAU011807"/>
<accession>A0A1I8PWN2</accession>
<dbReference type="PANTHER" id="PTHR11346:SF176">
    <property type="entry name" value="32 KDA BETA-GALACTOSIDE-BINDING LECTIN LEC-3"/>
    <property type="match status" value="1"/>
</dbReference>
<evidence type="ECO:0000259" key="4">
    <source>
        <dbReference type="PROSITE" id="PS51304"/>
    </source>
</evidence>
<dbReference type="GO" id="GO:0016936">
    <property type="term" value="F:galactoside binding"/>
    <property type="evidence" value="ECO:0007669"/>
    <property type="project" value="TreeGrafter"/>
</dbReference>
<dbReference type="GO" id="GO:0003723">
    <property type="term" value="F:RNA binding"/>
    <property type="evidence" value="ECO:0007669"/>
    <property type="project" value="UniProtKB-KW"/>
</dbReference>
<dbReference type="PANTHER" id="PTHR11346">
    <property type="entry name" value="GALECTIN"/>
    <property type="match status" value="1"/>
</dbReference>
<dbReference type="AlphaFoldDB" id="A0A1I8PWN2"/>
<dbReference type="GO" id="GO:0030246">
    <property type="term" value="F:carbohydrate binding"/>
    <property type="evidence" value="ECO:0007669"/>
    <property type="project" value="UniProtKB-UniRule"/>
</dbReference>
<feature type="domain" description="Galectin" evidence="4">
    <location>
        <begin position="8"/>
        <end position="142"/>
    </location>
</feature>
<dbReference type="SUPFAM" id="SSF49899">
    <property type="entry name" value="Concanavalin A-like lectins/glucanases"/>
    <property type="match status" value="2"/>
</dbReference>
<dbReference type="KEGG" id="scac:106084703"/>
<sequence length="318" mass="36656">MNLLKPVFRGNFAEPLRFGHCLEICAKAQEGGIRFSLSLSTDDTSTTVNFEIDLLIVVNLQQDQITCKKFLNNEWLDTESASLGTADLFREFKIYIIMADGKFHISINGQPVTTSKYRLRLSQLNFVEISGDLEYVRQMDHRKYFPHPWPPIQMLEDRLHFSGDVPMAIKPGHVMVVSAQLLGNELGRFIVHLRDVFDMDRQELHLSVRFDTKSVIRTAKNIPHEEHYDFDIEDTDGAFPFQDFYQPFKLAFAFLANEVKIAKDGIFLYSFSFRTPNVLPVVGGLKIFGINDVVVKVNELKHFKMNHLCEHFEYSSLL</sequence>
<dbReference type="SMART" id="SM00908">
    <property type="entry name" value="Gal-bind_lectin"/>
    <property type="match status" value="2"/>
</dbReference>
<dbReference type="PROSITE" id="PS51304">
    <property type="entry name" value="GALECTIN"/>
    <property type="match status" value="2"/>
</dbReference>
<evidence type="ECO:0000313" key="6">
    <source>
        <dbReference type="Proteomes" id="UP000095300"/>
    </source>
</evidence>
<dbReference type="Gene3D" id="2.60.120.200">
    <property type="match status" value="2"/>
</dbReference>
<proteinExistence type="predicted"/>
<protein>
    <recommendedName>
        <fullName evidence="3">Galectin</fullName>
    </recommendedName>
</protein>
<keyword evidence="6" id="KW-1185">Reference proteome</keyword>
<dbReference type="Proteomes" id="UP000095300">
    <property type="component" value="Unassembled WGS sequence"/>
</dbReference>
<evidence type="ECO:0000313" key="5">
    <source>
        <dbReference type="EnsemblMetazoa" id="SCAU011807-PA"/>
    </source>
</evidence>
<gene>
    <name evidence="5" type="primary">106084703</name>
</gene>
<dbReference type="EnsemblMetazoa" id="SCAU011807-RA">
    <property type="protein sequence ID" value="SCAU011807-PA"/>
    <property type="gene ID" value="SCAU011807"/>
</dbReference>